<proteinExistence type="predicted"/>
<evidence type="ECO:0000313" key="3">
    <source>
        <dbReference type="EMBL" id="WMT04135.1"/>
    </source>
</evidence>
<feature type="compositionally biased region" description="Low complexity" evidence="1">
    <location>
        <begin position="21"/>
        <end position="42"/>
    </location>
</feature>
<dbReference type="InterPro" id="IPR014914">
    <property type="entry name" value="RES_dom"/>
</dbReference>
<name>A0ABY9PDK8_9GAMM</name>
<dbReference type="EMBL" id="CP133568">
    <property type="protein sequence ID" value="WMT04135.1"/>
    <property type="molecule type" value="Genomic_DNA"/>
</dbReference>
<reference evidence="3 4" key="1">
    <citation type="submission" date="2023-08" db="EMBL/GenBank/DDBJ databases">
        <title>The whole genome sequence of Lysobacter yananisis.</title>
        <authorList>
            <person name="Sun H."/>
        </authorList>
    </citation>
    <scope>NUCLEOTIDE SEQUENCE [LARGE SCALE GENOMIC DNA]</scope>
    <source>
        <strain evidence="3 4">SNNU513</strain>
    </source>
</reference>
<dbReference type="Pfam" id="PF08808">
    <property type="entry name" value="RES"/>
    <property type="match status" value="1"/>
</dbReference>
<feature type="compositionally biased region" description="Basic and acidic residues" evidence="1">
    <location>
        <begin position="7"/>
        <end position="17"/>
    </location>
</feature>
<dbReference type="RefSeq" id="WP_309152627.1">
    <property type="nucleotide sequence ID" value="NZ_CP133568.1"/>
</dbReference>
<evidence type="ECO:0000313" key="4">
    <source>
        <dbReference type="Proteomes" id="UP001229313"/>
    </source>
</evidence>
<feature type="domain" description="RES" evidence="2">
    <location>
        <begin position="64"/>
        <end position="183"/>
    </location>
</feature>
<dbReference type="SMART" id="SM00953">
    <property type="entry name" value="RES"/>
    <property type="match status" value="1"/>
</dbReference>
<evidence type="ECO:0000259" key="2">
    <source>
        <dbReference type="SMART" id="SM00953"/>
    </source>
</evidence>
<gene>
    <name evidence="3" type="ORF">RDV84_04615</name>
</gene>
<protein>
    <submittedName>
        <fullName evidence="3">RES family NAD+ phosphorylase</fullName>
    </submittedName>
</protein>
<organism evidence="3 4">
    <name type="scientific">Lysobacter yananisis</name>
    <dbReference type="NCBI Taxonomy" id="1003114"/>
    <lineage>
        <taxon>Bacteria</taxon>
        <taxon>Pseudomonadati</taxon>
        <taxon>Pseudomonadota</taxon>
        <taxon>Gammaproteobacteria</taxon>
        <taxon>Lysobacterales</taxon>
        <taxon>Lysobacteraceae</taxon>
        <taxon>Lysobacter</taxon>
    </lineage>
</organism>
<keyword evidence="4" id="KW-1185">Reference proteome</keyword>
<feature type="region of interest" description="Disordered" evidence="1">
    <location>
        <begin position="1"/>
        <end position="42"/>
    </location>
</feature>
<accession>A0ABY9PDK8</accession>
<sequence>MNQAATGKKDELDRALDDSFPASDPPAATSGTTATPTQPHTAAVHRPETGLVHVYRVVAPPDADAPFGRQPTYSAGRWTSAGTPALYVSGSAAGAILEHLAHAPHEQELLLASATLPDDCVVVQAALPSTWSDFPHHPQAQCIGDQWVEAGASLALKLPSALAPDSFNYLINPGHVDKVLMQSIQVRPLRIDPRLTQRTEAS</sequence>
<evidence type="ECO:0000256" key="1">
    <source>
        <dbReference type="SAM" id="MobiDB-lite"/>
    </source>
</evidence>
<dbReference type="Proteomes" id="UP001229313">
    <property type="component" value="Chromosome"/>
</dbReference>